<dbReference type="AlphaFoldDB" id="A0A0A9EP91"/>
<evidence type="ECO:0000313" key="1">
    <source>
        <dbReference type="EMBL" id="JAE00824.1"/>
    </source>
</evidence>
<organism evidence="1">
    <name type="scientific">Arundo donax</name>
    <name type="common">Giant reed</name>
    <name type="synonym">Donax arundinaceus</name>
    <dbReference type="NCBI Taxonomy" id="35708"/>
    <lineage>
        <taxon>Eukaryota</taxon>
        <taxon>Viridiplantae</taxon>
        <taxon>Streptophyta</taxon>
        <taxon>Embryophyta</taxon>
        <taxon>Tracheophyta</taxon>
        <taxon>Spermatophyta</taxon>
        <taxon>Magnoliopsida</taxon>
        <taxon>Liliopsida</taxon>
        <taxon>Poales</taxon>
        <taxon>Poaceae</taxon>
        <taxon>PACMAD clade</taxon>
        <taxon>Arundinoideae</taxon>
        <taxon>Arundineae</taxon>
        <taxon>Arundo</taxon>
    </lineage>
</organism>
<accession>A0A0A9EP91</accession>
<reference evidence="1" key="2">
    <citation type="journal article" date="2015" name="Data Brief">
        <title>Shoot transcriptome of the giant reed, Arundo donax.</title>
        <authorList>
            <person name="Barrero R.A."/>
            <person name="Guerrero F.D."/>
            <person name="Moolhuijzen P."/>
            <person name="Goolsby J.A."/>
            <person name="Tidwell J."/>
            <person name="Bellgard S.E."/>
            <person name="Bellgard M.I."/>
        </authorList>
    </citation>
    <scope>NUCLEOTIDE SEQUENCE</scope>
    <source>
        <tissue evidence="1">Shoot tissue taken approximately 20 cm above the soil surface</tissue>
    </source>
</reference>
<proteinExistence type="predicted"/>
<sequence length="40" mass="4565">MLHQLYHVYYHSRPEPFLCDHTSISACASPLHSIVGHVAF</sequence>
<dbReference type="EMBL" id="GBRH01197072">
    <property type="protein sequence ID" value="JAE00824.1"/>
    <property type="molecule type" value="Transcribed_RNA"/>
</dbReference>
<protein>
    <submittedName>
        <fullName evidence="1">Uncharacterized protein</fullName>
    </submittedName>
</protein>
<name>A0A0A9EP91_ARUDO</name>
<reference evidence="1" key="1">
    <citation type="submission" date="2014-09" db="EMBL/GenBank/DDBJ databases">
        <authorList>
            <person name="Magalhaes I.L.F."/>
            <person name="Oliveira U."/>
            <person name="Santos F.R."/>
            <person name="Vidigal T.H.D.A."/>
            <person name="Brescovit A.D."/>
            <person name="Santos A.J."/>
        </authorList>
    </citation>
    <scope>NUCLEOTIDE SEQUENCE</scope>
    <source>
        <tissue evidence="1">Shoot tissue taken approximately 20 cm above the soil surface</tissue>
    </source>
</reference>